<name>A0AAV4LAB3_9BACL</name>
<dbReference type="EMBL" id="BOQE01000001">
    <property type="protein sequence ID" value="GIM44774.1"/>
    <property type="molecule type" value="Genomic_DNA"/>
</dbReference>
<gene>
    <name evidence="1" type="ORF">DNHGIG_03230</name>
</gene>
<dbReference type="RefSeq" id="WP_282198033.1">
    <property type="nucleotide sequence ID" value="NZ_BOQE01000001.1"/>
</dbReference>
<comment type="caution">
    <text evidence="1">The sequence shown here is derived from an EMBL/GenBank/DDBJ whole genome shotgun (WGS) entry which is preliminary data.</text>
</comment>
<protein>
    <recommendedName>
        <fullName evidence="3">Transposase</fullName>
    </recommendedName>
</protein>
<evidence type="ECO:0000313" key="2">
    <source>
        <dbReference type="Proteomes" id="UP001057291"/>
    </source>
</evidence>
<proteinExistence type="predicted"/>
<sequence>MKFYVDEMGVKHVQILAKELGIAPSYKTGGVRIRKNKARLVRDIKQTLRRRIKHRQKANA</sequence>
<dbReference type="AlphaFoldDB" id="A0AAV4LAB3"/>
<evidence type="ECO:0008006" key="3">
    <source>
        <dbReference type="Google" id="ProtNLM"/>
    </source>
</evidence>
<evidence type="ECO:0000313" key="1">
    <source>
        <dbReference type="EMBL" id="GIM44774.1"/>
    </source>
</evidence>
<reference evidence="1" key="1">
    <citation type="journal article" date="2023" name="Int. J. Syst. Evol. Microbiol.">
        <title>Collibacillus ludicampi gen. nov., sp. nov., a new soil bacterium of the family Alicyclobacillaceae.</title>
        <authorList>
            <person name="Jojima T."/>
            <person name="Ioku Y."/>
            <person name="Fukuta Y."/>
            <person name="Shirasaka N."/>
            <person name="Matsumura Y."/>
            <person name="Mori M."/>
        </authorList>
    </citation>
    <scope>NUCLEOTIDE SEQUENCE</scope>
    <source>
        <strain evidence="1">TP075</strain>
    </source>
</reference>
<dbReference type="Proteomes" id="UP001057291">
    <property type="component" value="Unassembled WGS sequence"/>
</dbReference>
<organism evidence="1 2">
    <name type="scientific">Collibacillus ludicampi</name>
    <dbReference type="NCBI Taxonomy" id="2771369"/>
    <lineage>
        <taxon>Bacteria</taxon>
        <taxon>Bacillati</taxon>
        <taxon>Bacillota</taxon>
        <taxon>Bacilli</taxon>
        <taxon>Bacillales</taxon>
        <taxon>Alicyclobacillaceae</taxon>
        <taxon>Collibacillus</taxon>
    </lineage>
</organism>
<accession>A0AAV4LAB3</accession>
<keyword evidence="2" id="KW-1185">Reference proteome</keyword>